<dbReference type="PANTHER" id="PTHR13454:SF11">
    <property type="entry name" value="PROTEIN MCM10 HOMOLOG"/>
    <property type="match status" value="1"/>
</dbReference>
<keyword evidence="4" id="KW-0235">DNA replication</keyword>
<dbReference type="InterPro" id="IPR015411">
    <property type="entry name" value="Rep_factor_Mcm10_C"/>
</dbReference>
<dbReference type="EMBL" id="QCYY01003471">
    <property type="protein sequence ID" value="ROT63243.1"/>
    <property type="molecule type" value="Genomic_DNA"/>
</dbReference>
<protein>
    <recommendedName>
        <fullName evidence="3">Protein MCM10 homolog</fullName>
    </recommendedName>
</protein>
<feature type="compositionally biased region" description="Polar residues" evidence="9">
    <location>
        <begin position="141"/>
        <end position="154"/>
    </location>
</feature>
<dbReference type="InterPro" id="IPR055065">
    <property type="entry name" value="OB_MCM10"/>
</dbReference>
<comment type="subcellular location">
    <subcellularLocation>
        <location evidence="1">Nucleus</location>
    </subcellularLocation>
</comment>
<dbReference type="InterPro" id="IPR015408">
    <property type="entry name" value="Znf_Mcm10/DnaG"/>
</dbReference>
<feature type="region of interest" description="Disordered" evidence="9">
    <location>
        <begin position="590"/>
        <end position="736"/>
    </location>
</feature>
<evidence type="ECO:0000256" key="6">
    <source>
        <dbReference type="ARBA" id="ARBA00022771"/>
    </source>
</evidence>
<dbReference type="GO" id="GO:0006270">
    <property type="term" value="P:DNA replication initiation"/>
    <property type="evidence" value="ECO:0007669"/>
    <property type="project" value="InterPro"/>
</dbReference>
<evidence type="ECO:0000256" key="2">
    <source>
        <dbReference type="ARBA" id="ARBA00009679"/>
    </source>
</evidence>
<proteinExistence type="inferred from homology"/>
<dbReference type="FunFam" id="2.40.50.140:FF:000174">
    <property type="entry name" value="DNA replication licensing factor mcm10"/>
    <property type="match status" value="1"/>
</dbReference>
<dbReference type="GO" id="GO:0003697">
    <property type="term" value="F:single-stranded DNA binding"/>
    <property type="evidence" value="ECO:0007669"/>
    <property type="project" value="InterPro"/>
</dbReference>
<evidence type="ECO:0000313" key="11">
    <source>
        <dbReference type="EMBL" id="ROT63243.1"/>
    </source>
</evidence>
<keyword evidence="6" id="KW-0863">Zinc-finger</keyword>
<evidence type="ECO:0000259" key="10">
    <source>
        <dbReference type="SMART" id="SM01280"/>
    </source>
</evidence>
<evidence type="ECO:0000256" key="5">
    <source>
        <dbReference type="ARBA" id="ARBA00022723"/>
    </source>
</evidence>
<evidence type="ECO:0000256" key="3">
    <source>
        <dbReference type="ARBA" id="ARBA00017770"/>
    </source>
</evidence>
<dbReference type="PANTHER" id="PTHR13454">
    <property type="entry name" value="PROTEIN MCM10 HOMOLOG"/>
    <property type="match status" value="1"/>
</dbReference>
<feature type="compositionally biased region" description="Polar residues" evidence="9">
    <location>
        <begin position="704"/>
        <end position="714"/>
    </location>
</feature>
<evidence type="ECO:0000256" key="4">
    <source>
        <dbReference type="ARBA" id="ARBA00022705"/>
    </source>
</evidence>
<keyword evidence="7" id="KW-0862">Zinc</keyword>
<accession>A0A423SGH2</accession>
<feature type="region of interest" description="Disordered" evidence="9">
    <location>
        <begin position="1"/>
        <end position="106"/>
    </location>
</feature>
<feature type="compositionally biased region" description="Low complexity" evidence="9">
    <location>
        <begin position="72"/>
        <end position="94"/>
    </location>
</feature>
<dbReference type="STRING" id="6689.A0A423SGH2"/>
<dbReference type="Gene3D" id="2.40.50.140">
    <property type="entry name" value="Nucleic acid-binding proteins"/>
    <property type="match status" value="1"/>
</dbReference>
<evidence type="ECO:0000256" key="8">
    <source>
        <dbReference type="ARBA" id="ARBA00023242"/>
    </source>
</evidence>
<feature type="domain" description="Replication factor Mcm10 C-terminal" evidence="10">
    <location>
        <begin position="548"/>
        <end position="826"/>
    </location>
</feature>
<dbReference type="SMART" id="SM01280">
    <property type="entry name" value="Mcm10"/>
    <property type="match status" value="1"/>
</dbReference>
<keyword evidence="5" id="KW-0479">Metal-binding</keyword>
<comment type="caution">
    <text evidence="11">The sequence shown here is derived from an EMBL/GenBank/DDBJ whole genome shotgun (WGS) entry which is preliminary data.</text>
</comment>
<feature type="compositionally biased region" description="Basic and acidic residues" evidence="9">
    <location>
        <begin position="680"/>
        <end position="698"/>
    </location>
</feature>
<dbReference type="GO" id="GO:0043596">
    <property type="term" value="C:nuclear replication fork"/>
    <property type="evidence" value="ECO:0007669"/>
    <property type="project" value="TreeGrafter"/>
</dbReference>
<organism evidence="11 12">
    <name type="scientific">Penaeus vannamei</name>
    <name type="common">Whiteleg shrimp</name>
    <name type="synonym">Litopenaeus vannamei</name>
    <dbReference type="NCBI Taxonomy" id="6689"/>
    <lineage>
        <taxon>Eukaryota</taxon>
        <taxon>Metazoa</taxon>
        <taxon>Ecdysozoa</taxon>
        <taxon>Arthropoda</taxon>
        <taxon>Crustacea</taxon>
        <taxon>Multicrustacea</taxon>
        <taxon>Malacostraca</taxon>
        <taxon>Eumalacostraca</taxon>
        <taxon>Eucarida</taxon>
        <taxon>Decapoda</taxon>
        <taxon>Dendrobranchiata</taxon>
        <taxon>Penaeoidea</taxon>
        <taxon>Penaeidae</taxon>
        <taxon>Penaeus</taxon>
    </lineage>
</organism>
<dbReference type="Proteomes" id="UP000283509">
    <property type="component" value="Unassembled WGS sequence"/>
</dbReference>
<keyword evidence="8" id="KW-0539">Nucleus</keyword>
<dbReference type="AlphaFoldDB" id="A0A423SGH2"/>
<keyword evidence="12" id="KW-1185">Reference proteome</keyword>
<dbReference type="InterPro" id="IPR012340">
    <property type="entry name" value="NA-bd_OB-fold"/>
</dbReference>
<dbReference type="OrthoDB" id="273123at2759"/>
<evidence type="ECO:0000256" key="9">
    <source>
        <dbReference type="SAM" id="MobiDB-lite"/>
    </source>
</evidence>
<dbReference type="Pfam" id="PF09329">
    <property type="entry name" value="zf-primase"/>
    <property type="match status" value="1"/>
</dbReference>
<name>A0A423SGH2_PENVA</name>
<evidence type="ECO:0000313" key="12">
    <source>
        <dbReference type="Proteomes" id="UP000283509"/>
    </source>
</evidence>
<dbReference type="InterPro" id="IPR040184">
    <property type="entry name" value="Mcm10"/>
</dbReference>
<dbReference type="GO" id="GO:0008270">
    <property type="term" value="F:zinc ion binding"/>
    <property type="evidence" value="ECO:0007669"/>
    <property type="project" value="UniProtKB-KW"/>
</dbReference>
<feature type="region of interest" description="Disordered" evidence="9">
    <location>
        <begin position="122"/>
        <end position="192"/>
    </location>
</feature>
<sequence>MLDDDDMTPQDEKGDLDALAGLLDDDGDLPGTSNTSMTQPSASADSPKNTSMAELGLVMSDDEDEAKAPPQKSKSGFGAAFSGSKFSKGGTASSEKAKDFDPLEAELKQMEERMNLLREQLAKKKKFDHKGEDSSTRRFTKLTNVTQERSQVVRTLSDKEEAKLYQGLKRKSLLHGGETDSEDEDDNRNPFEQQLNDYGREIKKRIAHASDERPPDTRKQEILNKMKSPPAKNPGWKDLSGSLVSLKSGGTPTPEFEKNVSVDRFSGIRIVNPLVSGNVMAERMEGRKMVRMCTINLHLRGGEIEGDWVTIGVLVSKSQTKTSQKGSQYSIWKLSDLTDCTKTVGLFLFSGAHKQLWKSSVGTVVGLLNPQIMKDRQGDKCTDLLTLSIYDHNKAMIMGSSKDLGWCKGRTKQNSQCRNFVNKASCEFCMFHIQREYQKTSSRRADIQSSFTRVDPRARLQEKILGKDQVFYGGQLYSSPAPGTAPKQARANRAKDLATLNSLKLKLKTNELKEEDKKKSFVLKHMSDEEISAVQNVAKKNESLSEMLLAPTPGARNLLCHMAKKNTQQKVETGEIRSVSAKELLAMQHKQMQSLKRQKQGLSQESLPSARSTLSQQSSPSTGRPKLSAFPGPSSPMLGRGLQPGEEVELDFTSPPRRLDPAKARALALVQKKGGIEASNRNEERNARKSSDQKFQEKVRKRLNTSSDSESVEQPSKRSRLAEAVSSPSRSKLGSIDVNSDKYKAMLEQKSRHTNLINAVEDEAVEKYYKNLEKKEMLEDKMASIMEMPTTAYVCLKCKYMAQSASDMCREENHPLKTVKFGFFGSL</sequence>
<feature type="compositionally biased region" description="Polar residues" evidence="9">
    <location>
        <begin position="590"/>
        <end position="622"/>
    </location>
</feature>
<dbReference type="Pfam" id="PF24863">
    <property type="entry name" value="zf-CCCH_Mcm10"/>
    <property type="match status" value="1"/>
</dbReference>
<reference evidence="11 12" key="1">
    <citation type="submission" date="2018-04" db="EMBL/GenBank/DDBJ databases">
        <authorList>
            <person name="Zhang X."/>
            <person name="Yuan J."/>
            <person name="Li F."/>
            <person name="Xiang J."/>
        </authorList>
    </citation>
    <scope>NUCLEOTIDE SEQUENCE [LARGE SCALE GENOMIC DNA]</scope>
    <source>
        <tissue evidence="11">Muscle</tissue>
    </source>
</reference>
<evidence type="ECO:0000256" key="7">
    <source>
        <dbReference type="ARBA" id="ARBA00022833"/>
    </source>
</evidence>
<gene>
    <name evidence="11" type="ORF">C7M84_018897</name>
</gene>
<dbReference type="GO" id="GO:0003688">
    <property type="term" value="F:DNA replication origin binding"/>
    <property type="evidence" value="ECO:0007669"/>
    <property type="project" value="TreeGrafter"/>
</dbReference>
<comment type="similarity">
    <text evidence="2">Belongs to the MCM10 family.</text>
</comment>
<reference evidence="11 12" key="2">
    <citation type="submission" date="2019-01" db="EMBL/GenBank/DDBJ databases">
        <title>The decoding of complex shrimp genome reveals the adaptation for benthos swimmer, frequently molting mechanism and breeding impact on genome.</title>
        <authorList>
            <person name="Sun Y."/>
            <person name="Gao Y."/>
            <person name="Yu Y."/>
        </authorList>
    </citation>
    <scope>NUCLEOTIDE SEQUENCE [LARGE SCALE GENOMIC DNA]</scope>
    <source>
        <tissue evidence="11">Muscle</tissue>
    </source>
</reference>
<feature type="compositionally biased region" description="Basic and acidic residues" evidence="9">
    <location>
        <begin position="95"/>
        <end position="106"/>
    </location>
</feature>
<evidence type="ECO:0000256" key="1">
    <source>
        <dbReference type="ARBA" id="ARBA00004123"/>
    </source>
</evidence>
<feature type="compositionally biased region" description="Polar residues" evidence="9">
    <location>
        <begin position="31"/>
        <end position="52"/>
    </location>
</feature>
<dbReference type="Pfam" id="PF22379">
    <property type="entry name" value="OB_MCM10"/>
    <property type="match status" value="1"/>
</dbReference>